<dbReference type="PANTHER" id="PTHR21015:SF27">
    <property type="entry name" value="UDP-N-ACETYLGLUCOSAMINE--N-ACETYLMURAMYL-(PENTAPEPTIDE) PYROPHOSPHORYL-UNDECAPRENOL N-ACETYLGLUCOSAMINE TRANSFERASE"/>
    <property type="match status" value="1"/>
</dbReference>
<keyword evidence="6 10" id="KW-0573">Peptidoglycan synthesis</keyword>
<accession>A0A0G0VED1</accession>
<keyword evidence="8 10" id="KW-0131">Cell cycle</keyword>
<keyword evidence="11" id="KW-0812">Transmembrane</keyword>
<dbReference type="CDD" id="cd03785">
    <property type="entry name" value="GT28_MurG"/>
    <property type="match status" value="1"/>
</dbReference>
<dbReference type="Gene3D" id="3.40.50.2000">
    <property type="entry name" value="Glycogen Phosphorylase B"/>
    <property type="match status" value="2"/>
</dbReference>
<feature type="binding site" evidence="10">
    <location>
        <position position="172"/>
    </location>
    <ligand>
        <name>UDP-N-acetyl-alpha-D-glucosamine</name>
        <dbReference type="ChEBI" id="CHEBI:57705"/>
    </ligand>
</feature>
<dbReference type="AlphaFoldDB" id="A0A0G0VED1"/>
<evidence type="ECO:0000259" key="12">
    <source>
        <dbReference type="Pfam" id="PF03033"/>
    </source>
</evidence>
<comment type="catalytic activity">
    <reaction evidence="10">
        <text>di-trans,octa-cis-undecaprenyl diphospho-N-acetyl-alpha-D-muramoyl-L-alanyl-D-glutamyl-meso-2,6-diaminopimeloyl-D-alanyl-D-alanine + UDP-N-acetyl-alpha-D-glucosamine = di-trans,octa-cis-undecaprenyl diphospho-[N-acetyl-alpha-D-glucosaminyl-(1-&gt;4)]-N-acetyl-alpha-D-muramoyl-L-alanyl-D-glutamyl-meso-2,6-diaminopimeloyl-D-alanyl-D-alanine + UDP + H(+)</text>
        <dbReference type="Rhea" id="RHEA:31227"/>
        <dbReference type="ChEBI" id="CHEBI:15378"/>
        <dbReference type="ChEBI" id="CHEBI:57705"/>
        <dbReference type="ChEBI" id="CHEBI:58223"/>
        <dbReference type="ChEBI" id="CHEBI:61387"/>
        <dbReference type="ChEBI" id="CHEBI:61388"/>
        <dbReference type="EC" id="2.4.1.227"/>
    </reaction>
</comment>
<evidence type="ECO:0000256" key="10">
    <source>
        <dbReference type="HAMAP-Rule" id="MF_00033"/>
    </source>
</evidence>
<dbReference type="GO" id="GO:0071555">
    <property type="term" value="P:cell wall organization"/>
    <property type="evidence" value="ECO:0007669"/>
    <property type="project" value="UniProtKB-KW"/>
</dbReference>
<keyword evidence="3 10" id="KW-0328">Glycosyltransferase</keyword>
<evidence type="ECO:0000256" key="3">
    <source>
        <dbReference type="ARBA" id="ARBA00022676"/>
    </source>
</evidence>
<evidence type="ECO:0000256" key="9">
    <source>
        <dbReference type="ARBA" id="ARBA00023316"/>
    </source>
</evidence>
<dbReference type="InterPro" id="IPR007235">
    <property type="entry name" value="Glyco_trans_28_C"/>
</dbReference>
<comment type="caution">
    <text evidence="10">Lacks conserved residue(s) required for the propagation of feature annotation.</text>
</comment>
<dbReference type="GO" id="GO:0005886">
    <property type="term" value="C:plasma membrane"/>
    <property type="evidence" value="ECO:0007669"/>
    <property type="project" value="UniProtKB-SubCell"/>
</dbReference>
<evidence type="ECO:0000256" key="5">
    <source>
        <dbReference type="ARBA" id="ARBA00022960"/>
    </source>
</evidence>
<proteinExistence type="inferred from homology"/>
<evidence type="ECO:0000256" key="2">
    <source>
        <dbReference type="ARBA" id="ARBA00022618"/>
    </source>
</evidence>
<feature type="domain" description="Glycosyl transferase family 28 C-terminal" evidence="13">
    <location>
        <begin position="195"/>
        <end position="333"/>
    </location>
</feature>
<dbReference type="HAMAP" id="MF_00033">
    <property type="entry name" value="MurG"/>
    <property type="match status" value="1"/>
</dbReference>
<feature type="binding site" evidence="10">
    <location>
        <position position="294"/>
    </location>
    <ligand>
        <name>UDP-N-acetyl-alpha-D-glucosamine</name>
        <dbReference type="ChEBI" id="CHEBI:57705"/>
    </ligand>
</feature>
<organism evidence="14 15">
    <name type="scientific">Candidatus Uhrbacteria bacterium GW2011_GWC1_41_20</name>
    <dbReference type="NCBI Taxonomy" id="1618983"/>
    <lineage>
        <taxon>Bacteria</taxon>
        <taxon>Candidatus Uhriibacteriota</taxon>
    </lineage>
</organism>
<keyword evidence="2 10" id="KW-0132">Cell division</keyword>
<keyword evidence="9 10" id="KW-0961">Cell wall biogenesis/degradation</keyword>
<dbReference type="EMBL" id="LCAW01000009">
    <property type="protein sequence ID" value="KKR99214.1"/>
    <property type="molecule type" value="Genomic_DNA"/>
</dbReference>
<comment type="subcellular location">
    <subcellularLocation>
        <location evidence="10">Cell membrane</location>
        <topology evidence="10">Peripheral membrane protein</topology>
        <orientation evidence="10">Cytoplasmic side</orientation>
    </subcellularLocation>
</comment>
<dbReference type="InterPro" id="IPR006009">
    <property type="entry name" value="GlcNAc_MurG"/>
</dbReference>
<dbReference type="PANTHER" id="PTHR21015">
    <property type="entry name" value="UDP-N-ACETYLGLUCOSAMINE--N-ACETYLMURAMYL-(PENTAPEPTIDE) PYROPHOSPHORYL-UNDECAPRENOL N-ACETYLGLUCOSAMINE TRANSFERASE 1"/>
    <property type="match status" value="1"/>
</dbReference>
<comment type="function">
    <text evidence="10">Cell wall formation. Catalyzes the transfer of a GlcNAc subunit on undecaprenyl-pyrophosphoryl-MurNAc-pentapeptide (lipid intermediate I) to form undecaprenyl-pyrophosphoryl-MurNAc-(pentapeptide)GlcNAc (lipid intermediate II).</text>
</comment>
<protein>
    <recommendedName>
        <fullName evidence="10">UDP-N-acetylglucosamine--N-acetylmuramyl-(pentapeptide) pyrophosphoryl-undecaprenol N-acetylglucosamine transferase</fullName>
        <ecNumber evidence="10">2.4.1.227</ecNumber>
    </recommendedName>
    <alternativeName>
        <fullName evidence="10">Undecaprenyl-PP-MurNAc-pentapeptide-UDPGlcNAc GlcNAc transferase</fullName>
    </alternativeName>
</protein>
<name>A0A0G0VED1_9BACT</name>
<evidence type="ECO:0000256" key="11">
    <source>
        <dbReference type="SAM" id="Phobius"/>
    </source>
</evidence>
<feature type="transmembrane region" description="Helical" evidence="11">
    <location>
        <begin position="102"/>
        <end position="121"/>
    </location>
</feature>
<dbReference type="GO" id="GO:0005975">
    <property type="term" value="P:carbohydrate metabolic process"/>
    <property type="evidence" value="ECO:0007669"/>
    <property type="project" value="InterPro"/>
</dbReference>
<evidence type="ECO:0000256" key="1">
    <source>
        <dbReference type="ARBA" id="ARBA00022475"/>
    </source>
</evidence>
<dbReference type="Proteomes" id="UP000033930">
    <property type="component" value="Unassembled WGS sequence"/>
</dbReference>
<evidence type="ECO:0000313" key="14">
    <source>
        <dbReference type="EMBL" id="KKR99214.1"/>
    </source>
</evidence>
<keyword evidence="5 10" id="KW-0133">Cell shape</keyword>
<keyword evidence="4 10" id="KW-0808">Transferase</keyword>
<dbReference type="SUPFAM" id="SSF53756">
    <property type="entry name" value="UDP-Glycosyltransferase/glycogen phosphorylase"/>
    <property type="match status" value="1"/>
</dbReference>
<dbReference type="GO" id="GO:0008360">
    <property type="term" value="P:regulation of cell shape"/>
    <property type="evidence" value="ECO:0007669"/>
    <property type="project" value="UniProtKB-KW"/>
</dbReference>
<evidence type="ECO:0000313" key="15">
    <source>
        <dbReference type="Proteomes" id="UP000033930"/>
    </source>
</evidence>
<keyword evidence="1 10" id="KW-1003">Cell membrane</keyword>
<comment type="similarity">
    <text evidence="10">Belongs to the glycosyltransferase 28 family. MurG subfamily.</text>
</comment>
<dbReference type="Pfam" id="PF03033">
    <property type="entry name" value="Glyco_transf_28"/>
    <property type="match status" value="1"/>
</dbReference>
<dbReference type="UniPathway" id="UPA00219"/>
<dbReference type="Pfam" id="PF04101">
    <property type="entry name" value="Glyco_tran_28_C"/>
    <property type="match status" value="1"/>
</dbReference>
<evidence type="ECO:0000256" key="8">
    <source>
        <dbReference type="ARBA" id="ARBA00023306"/>
    </source>
</evidence>
<dbReference type="GO" id="GO:0051301">
    <property type="term" value="P:cell division"/>
    <property type="evidence" value="ECO:0007669"/>
    <property type="project" value="UniProtKB-KW"/>
</dbReference>
<dbReference type="InterPro" id="IPR004276">
    <property type="entry name" value="GlycoTrans_28_N"/>
</dbReference>
<evidence type="ECO:0000256" key="7">
    <source>
        <dbReference type="ARBA" id="ARBA00023136"/>
    </source>
</evidence>
<evidence type="ECO:0000256" key="6">
    <source>
        <dbReference type="ARBA" id="ARBA00022984"/>
    </source>
</evidence>
<comment type="caution">
    <text evidence="14">The sequence shown here is derived from an EMBL/GenBank/DDBJ whole genome shotgun (WGS) entry which is preliminary data.</text>
</comment>
<evidence type="ECO:0000256" key="4">
    <source>
        <dbReference type="ARBA" id="ARBA00022679"/>
    </source>
</evidence>
<gene>
    <name evidence="10" type="primary">murG</name>
    <name evidence="14" type="ORF">UU50_C0009G0031</name>
</gene>
<dbReference type="GO" id="GO:0050511">
    <property type="term" value="F:undecaprenyldiphospho-muramoylpentapeptide beta-N-acetylglucosaminyltransferase activity"/>
    <property type="evidence" value="ECO:0007669"/>
    <property type="project" value="UniProtKB-UniRule"/>
</dbReference>
<feature type="domain" description="Glycosyltransferase family 28 N-terminal" evidence="12">
    <location>
        <begin position="11"/>
        <end position="148"/>
    </location>
</feature>
<comment type="pathway">
    <text evidence="10">Cell wall biogenesis; peptidoglycan biosynthesis.</text>
</comment>
<reference evidence="14 15" key="1">
    <citation type="journal article" date="2015" name="Nature">
        <title>rRNA introns, odd ribosomes, and small enigmatic genomes across a large radiation of phyla.</title>
        <authorList>
            <person name="Brown C.T."/>
            <person name="Hug L.A."/>
            <person name="Thomas B.C."/>
            <person name="Sharon I."/>
            <person name="Castelle C.J."/>
            <person name="Singh A."/>
            <person name="Wilkins M.J."/>
            <person name="Williams K.H."/>
            <person name="Banfield J.F."/>
        </authorList>
    </citation>
    <scope>NUCLEOTIDE SEQUENCE [LARGE SCALE GENOMIC DNA]</scope>
</reference>
<evidence type="ECO:0000259" key="13">
    <source>
        <dbReference type="Pfam" id="PF04101"/>
    </source>
</evidence>
<dbReference type="GO" id="GO:0009252">
    <property type="term" value="P:peptidoglycan biosynthetic process"/>
    <property type="evidence" value="ECO:0007669"/>
    <property type="project" value="UniProtKB-UniRule"/>
</dbReference>
<dbReference type="GO" id="GO:0051991">
    <property type="term" value="F:UDP-N-acetyl-D-glucosamine:N-acetylmuramoyl-L-alanyl-D-glutamyl-meso-2,6-diaminopimelyl-D-alanyl-D-alanine-diphosphoundecaprenol 4-beta-N-acetylglucosaminlytransferase activity"/>
    <property type="evidence" value="ECO:0007669"/>
    <property type="project" value="RHEA"/>
</dbReference>
<keyword evidence="7 10" id="KW-0472">Membrane</keyword>
<sequence length="364" mass="40511">MINDEQNIKRILMTGGGTLGPVTPLLAIVEEWQSQEEVEVFWIGTRKGPELALVASMNIPFSPIVAPKFDRACWWKWWMIPIVLLIGCIESFIKLREIRPDIVFTAGGYVSVPVVIMAWALRIPVWVHQLDIVPGLANKIMAPFAHQITVTWPESLESFSQKKTTVVGGVMRHALLHGDRDQIFERYELSKDRPTLLVMGGGTGAQAINETMEAIGSDLLEDMQIIHLTGKGKMTTELENMGEGYLALEFLGLGMRDAFAMADLVVARAGMGTIIELSALRKPSIFIPLHNTDQLANARMIEDRAAGEVLWDMNPQILQQTISRLMFEEDQCKRLSYRISALFSAFGAKDIVRMAGGMGLGEEE</sequence>
<dbReference type="EC" id="2.4.1.227" evidence="10"/>
<keyword evidence="11" id="KW-1133">Transmembrane helix</keyword>